<dbReference type="InterPro" id="IPR036264">
    <property type="entry name" value="Bact_exopeptidase_dim_dom"/>
</dbReference>
<dbReference type="Pfam" id="PF01546">
    <property type="entry name" value="Peptidase_M20"/>
    <property type="match status" value="1"/>
</dbReference>
<dbReference type="PANTHER" id="PTHR11014:SF63">
    <property type="entry name" value="METALLOPEPTIDASE, PUTATIVE (AFU_ORTHOLOGUE AFUA_6G09600)-RELATED"/>
    <property type="match status" value="1"/>
</dbReference>
<dbReference type="Pfam" id="PF07687">
    <property type="entry name" value="M20_dimer"/>
    <property type="match status" value="1"/>
</dbReference>
<dbReference type="EMBL" id="BAAAOR010000002">
    <property type="protein sequence ID" value="GAA1502205.1"/>
    <property type="molecule type" value="Genomic_DNA"/>
</dbReference>
<dbReference type="SUPFAM" id="SSF55031">
    <property type="entry name" value="Bacterial exopeptidase dimerisation domain"/>
    <property type="match status" value="1"/>
</dbReference>
<dbReference type="PIRSF" id="PIRSF005962">
    <property type="entry name" value="Pept_M20D_amidohydro"/>
    <property type="match status" value="1"/>
</dbReference>
<keyword evidence="3" id="KW-1185">Reference proteome</keyword>
<protein>
    <submittedName>
        <fullName evidence="2">Amidohydrolase</fullName>
    </submittedName>
</protein>
<feature type="domain" description="Peptidase M20 dimerisation" evidence="1">
    <location>
        <begin position="187"/>
        <end position="282"/>
    </location>
</feature>
<proteinExistence type="predicted"/>
<dbReference type="Gene3D" id="3.40.630.10">
    <property type="entry name" value="Zn peptidases"/>
    <property type="match status" value="1"/>
</dbReference>
<reference evidence="2 3" key="1">
    <citation type="journal article" date="2019" name="Int. J. Syst. Evol. Microbiol.">
        <title>The Global Catalogue of Microorganisms (GCM) 10K type strain sequencing project: providing services to taxonomists for standard genome sequencing and annotation.</title>
        <authorList>
            <consortium name="The Broad Institute Genomics Platform"/>
            <consortium name="The Broad Institute Genome Sequencing Center for Infectious Disease"/>
            <person name="Wu L."/>
            <person name="Ma J."/>
        </authorList>
    </citation>
    <scope>NUCLEOTIDE SEQUENCE [LARGE SCALE GENOMIC DNA]</scope>
    <source>
        <strain evidence="2 3">JCM 14942</strain>
    </source>
</reference>
<dbReference type="Gene3D" id="3.30.70.360">
    <property type="match status" value="1"/>
</dbReference>
<name>A0ABN1ZQK6_9ACTN</name>
<dbReference type="NCBIfam" id="TIGR01891">
    <property type="entry name" value="amidohydrolases"/>
    <property type="match status" value="1"/>
</dbReference>
<dbReference type="InterPro" id="IPR011650">
    <property type="entry name" value="Peptidase_M20_dimer"/>
</dbReference>
<evidence type="ECO:0000259" key="1">
    <source>
        <dbReference type="Pfam" id="PF07687"/>
    </source>
</evidence>
<sequence length="416" mass="42614">MSLTLDELVPIYEDLHRHPELGRQEHRTAGIVADHLRALGYDVTTGVGGTGVVATLERGAGPTVLLRADMDALPVEEATGLPYASTATATGADGTETPVMHACGHDMHTTCLLGAAAALAGDGRWEGRLLLVFQPDEEGGGGAREMVADGLFERFGTPDVVLGQHVAPVPVGVLGVRPGAAFAASDTLRVTLHGAGGHGSRPEATVDPVVLGAAVVQRLQTVVSREVAAAETVVVTVGSFHAGTAANVIPDRAVLGLSIRTADPDVRAKVLAAVERIVRGEAAAAGAPREPEIEVVNTFPAVVNDAAACERIREAFAEEGRWVVVDPGPVTGSEDVGILAEAAGAPCAYWLLGGADPALFASATSVEEIRRVVDDLPSNHSPRYAPLAGPTLESGVAALVAAARSFLAADRSTAPA</sequence>
<evidence type="ECO:0000313" key="2">
    <source>
        <dbReference type="EMBL" id="GAA1502205.1"/>
    </source>
</evidence>
<dbReference type="RefSeq" id="WP_141003576.1">
    <property type="nucleotide sequence ID" value="NZ_BAAAOR010000002.1"/>
</dbReference>
<dbReference type="Proteomes" id="UP001500842">
    <property type="component" value="Unassembled WGS sequence"/>
</dbReference>
<comment type="caution">
    <text evidence="2">The sequence shown here is derived from an EMBL/GenBank/DDBJ whole genome shotgun (WGS) entry which is preliminary data.</text>
</comment>
<dbReference type="PANTHER" id="PTHR11014">
    <property type="entry name" value="PEPTIDASE M20 FAMILY MEMBER"/>
    <property type="match status" value="1"/>
</dbReference>
<dbReference type="SUPFAM" id="SSF53187">
    <property type="entry name" value="Zn-dependent exopeptidases"/>
    <property type="match status" value="1"/>
</dbReference>
<dbReference type="InterPro" id="IPR017439">
    <property type="entry name" value="Amidohydrolase"/>
</dbReference>
<evidence type="ECO:0000313" key="3">
    <source>
        <dbReference type="Proteomes" id="UP001500842"/>
    </source>
</evidence>
<accession>A0ABN1ZQK6</accession>
<dbReference type="InterPro" id="IPR002933">
    <property type="entry name" value="Peptidase_M20"/>
</dbReference>
<organism evidence="2 3">
    <name type="scientific">Nocardioides humi</name>
    <dbReference type="NCBI Taxonomy" id="449461"/>
    <lineage>
        <taxon>Bacteria</taxon>
        <taxon>Bacillati</taxon>
        <taxon>Actinomycetota</taxon>
        <taxon>Actinomycetes</taxon>
        <taxon>Propionibacteriales</taxon>
        <taxon>Nocardioidaceae</taxon>
        <taxon>Nocardioides</taxon>
    </lineage>
</organism>
<gene>
    <name evidence="2" type="ORF">GCM10009788_01650</name>
</gene>